<keyword evidence="2" id="KW-1185">Reference proteome</keyword>
<organism evidence="1 2">
    <name type="scientific">Streptococcus sciuri</name>
    <dbReference type="NCBI Taxonomy" id="2973939"/>
    <lineage>
        <taxon>Bacteria</taxon>
        <taxon>Bacillati</taxon>
        <taxon>Bacillota</taxon>
        <taxon>Bacilli</taxon>
        <taxon>Lactobacillales</taxon>
        <taxon>Streptococcaceae</taxon>
        <taxon>Streptococcus</taxon>
    </lineage>
</organism>
<dbReference type="EMBL" id="JANUXX010000012">
    <property type="protein sequence ID" value="MCS4488913.1"/>
    <property type="molecule type" value="Genomic_DNA"/>
</dbReference>
<protein>
    <submittedName>
        <fullName evidence="1">Uncharacterized protein</fullName>
    </submittedName>
</protein>
<sequence>MKTVETLTAPVDDKSTKAKELYLLKTILAINKDIKLSEMTPDVDGQVGFIGMPTEEQANKLHQVLEDYSKLTGKTEFTINGQQYSDYHLSAILGLPYR</sequence>
<dbReference type="RefSeq" id="WP_259139343.1">
    <property type="nucleotide sequence ID" value="NZ_JANUXX010000012.1"/>
</dbReference>
<gene>
    <name evidence="1" type="ORF">NXS10_08140</name>
</gene>
<dbReference type="Proteomes" id="UP001206548">
    <property type="component" value="Unassembled WGS sequence"/>
</dbReference>
<evidence type="ECO:0000313" key="1">
    <source>
        <dbReference type="EMBL" id="MCS4488913.1"/>
    </source>
</evidence>
<accession>A0ABT2F8V0</accession>
<proteinExistence type="predicted"/>
<name>A0ABT2F8V0_9STRE</name>
<reference evidence="1 2" key="1">
    <citation type="journal article" date="2023" name="Int. J. Syst. Evol. Microbiol.">
        <title>Streptococcus sciuri sp. nov., Staphylococcus marylandisciuri sp. nov. and Staphylococcus americanisciuri sp. nov., isolated from faeces of eastern grey squirrel (Sciurus carolinensis).</title>
        <authorList>
            <person name="Volokhov D.V."/>
            <person name="Zagorodnyaya T.A."/>
            <person name="Furtak V.A."/>
            <person name="Nattanmai G."/>
            <person name="Randall L."/>
            <person name="Jose S."/>
            <person name="Gao Y."/>
            <person name="Eisenberg T."/>
            <person name="Delmonte P."/>
            <person name="Blom J."/>
            <person name="Mitchell K.K."/>
        </authorList>
    </citation>
    <scope>NUCLEOTIDE SEQUENCE [LARGE SCALE GENOMIC DNA]</scope>
    <source>
        <strain evidence="1 2">SQ9-PEA</strain>
    </source>
</reference>
<evidence type="ECO:0000313" key="2">
    <source>
        <dbReference type="Proteomes" id="UP001206548"/>
    </source>
</evidence>
<comment type="caution">
    <text evidence="1">The sequence shown here is derived from an EMBL/GenBank/DDBJ whole genome shotgun (WGS) entry which is preliminary data.</text>
</comment>